<organism evidence="8">
    <name type="scientific">viral metagenome</name>
    <dbReference type="NCBI Taxonomy" id="1070528"/>
    <lineage>
        <taxon>unclassified sequences</taxon>
        <taxon>metagenomes</taxon>
        <taxon>organismal metagenomes</taxon>
    </lineage>
</organism>
<evidence type="ECO:0000256" key="2">
    <source>
        <dbReference type="ARBA" id="ARBA00022603"/>
    </source>
</evidence>
<dbReference type="Gene3D" id="3.40.50.150">
    <property type="entry name" value="Vaccinia Virus protein VP39"/>
    <property type="match status" value="1"/>
</dbReference>
<name>A0A6C0ATL1_9ZZZZ</name>
<dbReference type="Pfam" id="PF03291">
    <property type="entry name" value="mRNA_G-N7_MeTrfase"/>
    <property type="match status" value="1"/>
</dbReference>
<dbReference type="GO" id="GO:0005634">
    <property type="term" value="C:nucleus"/>
    <property type="evidence" value="ECO:0007669"/>
    <property type="project" value="TreeGrafter"/>
</dbReference>
<feature type="region of interest" description="Disordered" evidence="6">
    <location>
        <begin position="1125"/>
        <end position="1180"/>
    </location>
</feature>
<feature type="domain" description="MRNA cap 0 methyltransferase" evidence="7">
    <location>
        <begin position="771"/>
        <end position="1096"/>
    </location>
</feature>
<evidence type="ECO:0000256" key="5">
    <source>
        <dbReference type="ARBA" id="ARBA00022884"/>
    </source>
</evidence>
<dbReference type="InterPro" id="IPR039753">
    <property type="entry name" value="RG7MT1"/>
</dbReference>
<feature type="compositionally biased region" description="Basic and acidic residues" evidence="6">
    <location>
        <begin position="1147"/>
        <end position="1167"/>
    </location>
</feature>
<dbReference type="PROSITE" id="PS51562">
    <property type="entry name" value="RNA_CAP0_MT"/>
    <property type="match status" value="1"/>
</dbReference>
<dbReference type="EMBL" id="MN738749">
    <property type="protein sequence ID" value="QHS83144.1"/>
    <property type="molecule type" value="Genomic_DNA"/>
</dbReference>
<dbReference type="SUPFAM" id="SSF53335">
    <property type="entry name" value="S-adenosyl-L-methionine-dependent methyltransferases"/>
    <property type="match status" value="1"/>
</dbReference>
<reference evidence="8" key="1">
    <citation type="journal article" date="2020" name="Nature">
        <title>Giant virus diversity and host interactions through global metagenomics.</title>
        <authorList>
            <person name="Schulz F."/>
            <person name="Roux S."/>
            <person name="Paez-Espino D."/>
            <person name="Jungbluth S."/>
            <person name="Walsh D.A."/>
            <person name="Denef V.J."/>
            <person name="McMahon K.D."/>
            <person name="Konstantinidis K.T."/>
            <person name="Eloe-Fadrosh E.A."/>
            <person name="Kyrpides N.C."/>
            <person name="Woyke T."/>
        </authorList>
    </citation>
    <scope>NUCLEOTIDE SEQUENCE</scope>
    <source>
        <strain evidence="8">GVMAG-S-ERX555943-30</strain>
    </source>
</reference>
<dbReference type="InterPro" id="IPR004971">
    <property type="entry name" value="mRNA_G-N7_MeTrfase_dom"/>
</dbReference>
<evidence type="ECO:0000256" key="3">
    <source>
        <dbReference type="ARBA" id="ARBA00022679"/>
    </source>
</evidence>
<feature type="region of interest" description="Disordered" evidence="6">
    <location>
        <begin position="1"/>
        <end position="21"/>
    </location>
</feature>
<dbReference type="GO" id="GO:0003723">
    <property type="term" value="F:RNA binding"/>
    <property type="evidence" value="ECO:0007669"/>
    <property type="project" value="UniProtKB-KW"/>
</dbReference>
<keyword evidence="4" id="KW-0949">S-adenosyl-L-methionine</keyword>
<dbReference type="InterPro" id="IPR012340">
    <property type="entry name" value="NA-bd_OB-fold"/>
</dbReference>
<dbReference type="PANTHER" id="PTHR12189">
    <property type="entry name" value="MRNA GUANINE-7- METHYLTRANSFERASE"/>
    <property type="match status" value="1"/>
</dbReference>
<protein>
    <recommendedName>
        <fullName evidence="1">mRNA (guanine-N(7))-methyltransferase</fullName>
        <ecNumber evidence="1">2.1.1.56</ecNumber>
    </recommendedName>
</protein>
<evidence type="ECO:0000256" key="1">
    <source>
        <dbReference type="ARBA" id="ARBA00011926"/>
    </source>
</evidence>
<keyword evidence="3" id="KW-0808">Transferase</keyword>
<dbReference type="EC" id="2.1.1.56" evidence="1"/>
<evidence type="ECO:0000313" key="8">
    <source>
        <dbReference type="EMBL" id="QHS83144.1"/>
    </source>
</evidence>
<accession>A0A6C0ATL1</accession>
<dbReference type="SUPFAM" id="SSF56091">
    <property type="entry name" value="DNA ligase/mRNA capping enzyme, catalytic domain"/>
    <property type="match status" value="1"/>
</dbReference>
<dbReference type="InterPro" id="IPR029063">
    <property type="entry name" value="SAM-dependent_MTases_sf"/>
</dbReference>
<dbReference type="AlphaFoldDB" id="A0A6C0ATL1"/>
<evidence type="ECO:0000256" key="4">
    <source>
        <dbReference type="ARBA" id="ARBA00022691"/>
    </source>
</evidence>
<proteinExistence type="predicted"/>
<keyword evidence="5" id="KW-0694">RNA-binding</keyword>
<evidence type="ECO:0000259" key="7">
    <source>
        <dbReference type="PROSITE" id="PS51562"/>
    </source>
</evidence>
<dbReference type="PANTHER" id="PTHR12189:SF2">
    <property type="entry name" value="MRNA CAP GUANINE-N7 METHYLTRANSFERASE"/>
    <property type="match status" value="1"/>
</dbReference>
<dbReference type="Gene3D" id="2.40.50.140">
    <property type="entry name" value="Nucleic acid-binding proteins"/>
    <property type="match status" value="1"/>
</dbReference>
<sequence length="1180" mass="135983">MSSTEMKEENKPNVPEKATKQDFNNIVKQYVSTNPYISNGNKTNELEIRFGTNHKLKRPITKNNYDNVIQKLNACGFKAGDTKGLQLLRIQSEFLDTNGRTRMSNVRAEIVGNDMIQKYCETNDISKLINMPSTLLNKIKFTKKMPAYDEKNEPIRKVDMNDFNFRVSFQTEQDFHTSTAIARSITSKWRDNKKIFRLINRVRFEHPQYPIFADVSIVKTSKRNNFIPIPQYTIQDAGVLDNVELYEIELEVDNARVGNGTLYNNPELLLQDLRKCIRFVLSGLQQTPYPISYYECSDILNEYVGIVHGKKDDIGKITSKYFVGPSSYTLQMENIVPELEDSVTPNIRVDYTVTDKADGDRMLCFVNGKGKIYFIDTNMNVRFSGAITKTKTLFSSILDGEYIKKDKHGKEINVYAAFDVYCIDKKSTRKLPFYSKEKEVSDGDEGEIIETESRYLKLGDFIQKLDAISILDKSHDQEVKPDKKQMSSGVRFQIKEFEATSDINDIFKCCNNVLSRVNDGRFEYETDGLIFTPAYLPVGGTMEDGEPGPLYKSTWDFSFKWKPPQYNTIDFLVSIQKDTNNQDKIYNVFEDGRQTQSGNPVTQYKTLILHCGYDQSKHGYLNPCAQIIQGDLPNESNYDDRDGYKPVPFQPTNPSMVNAHLCNIELKTHDGYSVITTEDGEYFEENMIVEFKYVHENKEQWKWVPIRVRHDKTAELKAGLRNYGNAYHVANSNWHTIHHPITEEMITTGNNIPEYLEDTEVYYRNTKVETQTRSLRDFHNLYVKKKLIMGVSNQKDNLIDYAVGKAGDLPKWIRSKLNFVFGIDVSRDNIHNSIDGACARYLNNRKKYNKMPYALFVHGNSGARIRDGTAMNSERDKQTTQAVFGVGPKDKNVLGAGVYPHYAIGEDGFNVSSCQFAIHYFFENKNTLHGFMRNLSECTKLDGYFIATTYDGDTVFNLLQDKQKDESVVFKKNNNKVYEIVKLYDQTGLPKDEESLNYTIGIYQESINKVFQEYLVQYEFFVRTMENYGFVLIPDEDAKHMGLPHGSGMFSELYSQMEEEVKEHPEKASDYAKALNMNEIEKKISFMNRYYVFKKMNNVNIDKIEKVVSIIPNNFYDEEQEMPNENIETPEFPGTPGGTPPAIQIQRAKEAKEKEQNKTDEPNELKQIKKKKESIVIGED</sequence>
<evidence type="ECO:0000256" key="6">
    <source>
        <dbReference type="SAM" id="MobiDB-lite"/>
    </source>
</evidence>
<dbReference type="Gene3D" id="3.30.470.30">
    <property type="entry name" value="DNA ligase/mRNA capping enzyme"/>
    <property type="match status" value="1"/>
</dbReference>
<dbReference type="GO" id="GO:0004482">
    <property type="term" value="F:mRNA 5'-cap (guanine-N7-)-methyltransferase activity"/>
    <property type="evidence" value="ECO:0007669"/>
    <property type="project" value="UniProtKB-EC"/>
</dbReference>
<keyword evidence="2" id="KW-0489">Methyltransferase</keyword>
<feature type="compositionally biased region" description="Basic and acidic residues" evidence="6">
    <location>
        <begin position="1"/>
        <end position="11"/>
    </location>
</feature>